<dbReference type="GO" id="GO:0016491">
    <property type="term" value="F:oxidoreductase activity"/>
    <property type="evidence" value="ECO:0007669"/>
    <property type="project" value="UniProtKB-ARBA"/>
</dbReference>
<dbReference type="EMBL" id="LAZR01006302">
    <property type="protein sequence ID" value="KKM93175.1"/>
    <property type="molecule type" value="Genomic_DNA"/>
</dbReference>
<feature type="non-terminal residue" evidence="2">
    <location>
        <position position="1"/>
    </location>
</feature>
<gene>
    <name evidence="2" type="ORF">LCGC14_1211120</name>
</gene>
<dbReference type="InterPro" id="IPR004017">
    <property type="entry name" value="Cys_rich_dom"/>
</dbReference>
<comment type="caution">
    <text evidence="2">The sequence shown here is derived from an EMBL/GenBank/DDBJ whole genome shotgun (WGS) entry which is preliminary data.</text>
</comment>
<feature type="domain" description="Cysteine-rich" evidence="1">
    <location>
        <begin position="3"/>
        <end position="32"/>
    </location>
</feature>
<dbReference type="AlphaFoldDB" id="A0A0F9NWB8"/>
<name>A0A0F9NWB8_9ZZZZ</name>
<accession>A0A0F9NWB8</accession>
<organism evidence="2">
    <name type="scientific">marine sediment metagenome</name>
    <dbReference type="NCBI Taxonomy" id="412755"/>
    <lineage>
        <taxon>unclassified sequences</taxon>
        <taxon>metagenomes</taxon>
        <taxon>ecological metagenomes</taxon>
    </lineage>
</organism>
<proteinExistence type="predicted"/>
<dbReference type="Pfam" id="PF02754">
    <property type="entry name" value="CCG"/>
    <property type="match status" value="1"/>
</dbReference>
<protein>
    <recommendedName>
        <fullName evidence="1">Cysteine-rich domain-containing protein</fullName>
    </recommendedName>
</protein>
<reference evidence="2" key="1">
    <citation type="journal article" date="2015" name="Nature">
        <title>Complex archaea that bridge the gap between prokaryotes and eukaryotes.</title>
        <authorList>
            <person name="Spang A."/>
            <person name="Saw J.H."/>
            <person name="Jorgensen S.L."/>
            <person name="Zaremba-Niedzwiedzka K."/>
            <person name="Martijn J."/>
            <person name="Lind A.E."/>
            <person name="van Eijk R."/>
            <person name="Schleper C."/>
            <person name="Guy L."/>
            <person name="Ettema T.J."/>
        </authorList>
    </citation>
    <scope>NUCLEOTIDE SEQUENCE</scope>
</reference>
<evidence type="ECO:0000259" key="1">
    <source>
        <dbReference type="Pfam" id="PF02754"/>
    </source>
</evidence>
<evidence type="ECO:0000313" key="2">
    <source>
        <dbReference type="EMBL" id="KKM93175.1"/>
    </source>
</evidence>
<sequence>LSGKVAQMKLDTIQATGADMVVTACQQCVRTMASRARRQKIDLAVKDLTELVAESLGQELHDR</sequence>